<reference evidence="8" key="1">
    <citation type="journal article" date="2015" name="PLoS Genet.">
        <title>Genome Sequence and Transcriptome Analyses of Chrysochromulina tobin: Metabolic Tools for Enhanced Algal Fitness in the Prominent Order Prymnesiales (Haptophyceae).</title>
        <authorList>
            <person name="Hovde B.T."/>
            <person name="Deodato C.R."/>
            <person name="Hunsperger H.M."/>
            <person name="Ryken S.A."/>
            <person name="Yost W."/>
            <person name="Jha R.K."/>
            <person name="Patterson J."/>
            <person name="Monnat R.J. Jr."/>
            <person name="Barlow S.B."/>
            <person name="Starkenburg S.R."/>
            <person name="Cattolico R.A."/>
        </authorList>
    </citation>
    <scope>NUCLEOTIDE SEQUENCE</scope>
    <source>
        <strain evidence="8">CCMP291</strain>
    </source>
</reference>
<dbReference type="OrthoDB" id="566532at2759"/>
<comment type="subcellular location">
    <subcellularLocation>
        <location evidence="1">Cell membrane</location>
        <topology evidence="1">Multi-pass membrane protein</topology>
    </subcellularLocation>
</comment>
<evidence type="ECO:0000313" key="7">
    <source>
        <dbReference type="EMBL" id="KOO32415.1"/>
    </source>
</evidence>
<dbReference type="EMBL" id="JWZX01001780">
    <property type="protein sequence ID" value="KOO32415.1"/>
    <property type="molecule type" value="Genomic_DNA"/>
</dbReference>
<dbReference type="GO" id="GO:0005886">
    <property type="term" value="C:plasma membrane"/>
    <property type="evidence" value="ECO:0007669"/>
    <property type="project" value="UniProtKB-SubCell"/>
</dbReference>
<keyword evidence="4" id="KW-0812">Transmembrane</keyword>
<evidence type="ECO:0000256" key="6">
    <source>
        <dbReference type="ARBA" id="ARBA00023136"/>
    </source>
</evidence>
<dbReference type="Gene3D" id="1.20.1250.20">
    <property type="entry name" value="MFS general substrate transporter like domains"/>
    <property type="match status" value="1"/>
</dbReference>
<dbReference type="InterPro" id="IPR036259">
    <property type="entry name" value="MFS_trans_sf"/>
</dbReference>
<dbReference type="Proteomes" id="UP000037460">
    <property type="component" value="Unassembled WGS sequence"/>
</dbReference>
<keyword evidence="6" id="KW-0472">Membrane</keyword>
<dbReference type="PANTHER" id="PTHR23517:SF3">
    <property type="entry name" value="INTEGRAL MEMBRANE TRANSPORT PROTEIN"/>
    <property type="match status" value="1"/>
</dbReference>
<name>A0A0M0K0S1_9EUKA</name>
<sequence>LTAARRLVASWLRLAQEHASSAGKSLLELLGMRAFWRALWLSCCLLFVSKQWGDMDQLLPPFLERNYGEDVPIFLIHSLNMWIGMFGPSLAAALTMHLEAFEVMLPGLWVMALSPAWLAFDPSVEAVVCWIVFLSLGEVLWSPRLSAWIASVAPEGREGAFLALLSMKSLITTIPSTALNGWMNAVLNPNCPSCRDERTGHFCSELVRLNGTFDGCSPPGLGIHHACVGDEHSGSMVARRYADGSGLECPSTCQQCPGWEGDAKLMWTIVLLSSISSPVMVQLSLKYLRDS</sequence>
<evidence type="ECO:0000313" key="8">
    <source>
        <dbReference type="Proteomes" id="UP000037460"/>
    </source>
</evidence>
<evidence type="ECO:0000256" key="2">
    <source>
        <dbReference type="ARBA" id="ARBA00022448"/>
    </source>
</evidence>
<protein>
    <submittedName>
        <fullName evidence="7">Major facilitator superfamily mfs_1</fullName>
    </submittedName>
</protein>
<keyword evidence="2" id="KW-0813">Transport</keyword>
<dbReference type="AlphaFoldDB" id="A0A0M0K0S1"/>
<proteinExistence type="predicted"/>
<organism evidence="7 8">
    <name type="scientific">Chrysochromulina tobinii</name>
    <dbReference type="NCBI Taxonomy" id="1460289"/>
    <lineage>
        <taxon>Eukaryota</taxon>
        <taxon>Haptista</taxon>
        <taxon>Haptophyta</taxon>
        <taxon>Prymnesiophyceae</taxon>
        <taxon>Prymnesiales</taxon>
        <taxon>Chrysochromulinaceae</taxon>
        <taxon>Chrysochromulina</taxon>
    </lineage>
</organism>
<keyword evidence="8" id="KW-1185">Reference proteome</keyword>
<evidence type="ECO:0000256" key="5">
    <source>
        <dbReference type="ARBA" id="ARBA00022989"/>
    </source>
</evidence>
<gene>
    <name evidence="7" type="ORF">Ctob_003135</name>
</gene>
<dbReference type="PANTHER" id="PTHR23517">
    <property type="entry name" value="RESISTANCE PROTEIN MDTM, PUTATIVE-RELATED-RELATED"/>
    <property type="match status" value="1"/>
</dbReference>
<dbReference type="SUPFAM" id="SSF103473">
    <property type="entry name" value="MFS general substrate transporter"/>
    <property type="match status" value="1"/>
</dbReference>
<comment type="caution">
    <text evidence="7">The sequence shown here is derived from an EMBL/GenBank/DDBJ whole genome shotgun (WGS) entry which is preliminary data.</text>
</comment>
<keyword evidence="3" id="KW-1003">Cell membrane</keyword>
<accession>A0A0M0K0S1</accession>
<evidence type="ECO:0000256" key="3">
    <source>
        <dbReference type="ARBA" id="ARBA00022475"/>
    </source>
</evidence>
<dbReference type="InterPro" id="IPR050171">
    <property type="entry name" value="MFS_Transporters"/>
</dbReference>
<keyword evidence="5" id="KW-1133">Transmembrane helix</keyword>
<evidence type="ECO:0000256" key="1">
    <source>
        <dbReference type="ARBA" id="ARBA00004651"/>
    </source>
</evidence>
<evidence type="ECO:0000256" key="4">
    <source>
        <dbReference type="ARBA" id="ARBA00022692"/>
    </source>
</evidence>
<feature type="non-terminal residue" evidence="7">
    <location>
        <position position="1"/>
    </location>
</feature>